<dbReference type="GO" id="GO:0044718">
    <property type="term" value="P:siderophore transmembrane transport"/>
    <property type="evidence" value="ECO:0007669"/>
    <property type="project" value="TreeGrafter"/>
</dbReference>
<keyword evidence="2 10" id="KW-0813">Transport</keyword>
<gene>
    <name evidence="15" type="ORF">L2672_06735</name>
</gene>
<keyword evidence="15" id="KW-0675">Receptor</keyword>
<evidence type="ECO:0000256" key="12">
    <source>
        <dbReference type="SAM" id="SignalP"/>
    </source>
</evidence>
<dbReference type="Gene3D" id="2.170.130.10">
    <property type="entry name" value="TonB-dependent receptor, plug domain"/>
    <property type="match status" value="1"/>
</dbReference>
<comment type="subcellular location">
    <subcellularLocation>
        <location evidence="1 10">Cell outer membrane</location>
        <topology evidence="1 10">Multi-pass membrane protein</topology>
    </subcellularLocation>
</comment>
<evidence type="ECO:0000256" key="7">
    <source>
        <dbReference type="ARBA" id="ARBA00023077"/>
    </source>
</evidence>
<dbReference type="EMBL" id="JAKIKP010000003">
    <property type="protein sequence ID" value="MCL1142389.1"/>
    <property type="molecule type" value="Genomic_DNA"/>
</dbReference>
<comment type="caution">
    <text evidence="15">The sequence shown here is derived from an EMBL/GenBank/DDBJ whole genome shotgun (WGS) entry which is preliminary data.</text>
</comment>
<accession>A0A9X1ZHG6</accession>
<dbReference type="Pfam" id="PF07715">
    <property type="entry name" value="Plug"/>
    <property type="match status" value="1"/>
</dbReference>
<evidence type="ECO:0000259" key="13">
    <source>
        <dbReference type="Pfam" id="PF00593"/>
    </source>
</evidence>
<keyword evidence="5 12" id="KW-0732">Signal</keyword>
<evidence type="ECO:0000256" key="2">
    <source>
        <dbReference type="ARBA" id="ARBA00022448"/>
    </source>
</evidence>
<dbReference type="PANTHER" id="PTHR30069">
    <property type="entry name" value="TONB-DEPENDENT OUTER MEMBRANE RECEPTOR"/>
    <property type="match status" value="1"/>
</dbReference>
<evidence type="ECO:0000259" key="14">
    <source>
        <dbReference type="Pfam" id="PF07715"/>
    </source>
</evidence>
<protein>
    <submittedName>
        <fullName evidence="15">TonB-dependent receptor</fullName>
    </submittedName>
</protein>
<dbReference type="Proteomes" id="UP001139333">
    <property type="component" value="Unassembled WGS sequence"/>
</dbReference>
<dbReference type="AlphaFoldDB" id="A0A9X1ZHG6"/>
<name>A0A9X1ZHG6_9GAMM</name>
<keyword evidence="9 10" id="KW-0998">Cell outer membrane</keyword>
<evidence type="ECO:0000256" key="8">
    <source>
        <dbReference type="ARBA" id="ARBA00023136"/>
    </source>
</evidence>
<sequence>MKKIITLTSLACVPFVQADQLQNDIAAQIASQINEVMVITATAGQSTPISEAPASISMIDVDMADKVQMSQDLGDIIFNIPGISVSTNSNGSRSVNMRGLSNDYTQVLLNNQRSHSGEALWRGDDNVLSAVPSIAMSHVEVVRGPMSSIYGADAMGGVVNVFTKKHNGSAEGAISIEGQYNIGDEGGNGEQLGLYFSTPINDTLSWTVFGNYLHLDETFYEDTPTSSKLRARDNYNVFNQLDINLAENHQLGLELQLSREDQQANSVYNGRTLDQNRDKQAVRADYQFTMENGEFNANFFYDDFQVDYLDNPTANLHERTYGVDTQASFYFDQYDVTFGATAKQSSLTGNDIFFEGDSIERTASGIFAETNIALTDNTKLTLGGRLDDDEQFGSEFTYRAYLTHQIANGWSIKGGISTAFKAPKMVQTFADYTAIGCGGRCEIVGNEDLEAETGTFGELGVHYDNNNTRASVTLFNSDIENIIEYVAVNESLQTFGNIDNATIKGVEATVSHQFEHVGIEASYTYLDAKDNADETRLKGTAEHEATTVINWYATDSVDVFAKAHFRSNVIGELGQNDVADSYTTIDLGMNYYFNNDLQLKFGVNNLTNTDVSDPITYTEVIRGTTAYAGLEYAF</sequence>
<evidence type="ECO:0000256" key="11">
    <source>
        <dbReference type="RuleBase" id="RU003357"/>
    </source>
</evidence>
<evidence type="ECO:0000256" key="4">
    <source>
        <dbReference type="ARBA" id="ARBA00022692"/>
    </source>
</evidence>
<dbReference type="PROSITE" id="PS52016">
    <property type="entry name" value="TONB_DEPENDENT_REC_3"/>
    <property type="match status" value="1"/>
</dbReference>
<evidence type="ECO:0000256" key="6">
    <source>
        <dbReference type="ARBA" id="ARBA00023065"/>
    </source>
</evidence>
<keyword evidence="6" id="KW-0406">Ion transport</keyword>
<feature type="signal peptide" evidence="12">
    <location>
        <begin position="1"/>
        <end position="18"/>
    </location>
</feature>
<dbReference type="CDD" id="cd01347">
    <property type="entry name" value="ligand_gated_channel"/>
    <property type="match status" value="1"/>
</dbReference>
<evidence type="ECO:0000256" key="3">
    <source>
        <dbReference type="ARBA" id="ARBA00022452"/>
    </source>
</evidence>
<dbReference type="GO" id="GO:0015344">
    <property type="term" value="F:siderophore uptake transmembrane transporter activity"/>
    <property type="evidence" value="ECO:0007669"/>
    <property type="project" value="TreeGrafter"/>
</dbReference>
<proteinExistence type="inferred from homology"/>
<evidence type="ECO:0000256" key="10">
    <source>
        <dbReference type="PROSITE-ProRule" id="PRU01360"/>
    </source>
</evidence>
<dbReference type="GO" id="GO:0009279">
    <property type="term" value="C:cell outer membrane"/>
    <property type="evidence" value="ECO:0007669"/>
    <property type="project" value="UniProtKB-SubCell"/>
</dbReference>
<dbReference type="Gene3D" id="2.40.170.20">
    <property type="entry name" value="TonB-dependent receptor, beta-barrel domain"/>
    <property type="match status" value="1"/>
</dbReference>
<reference evidence="15" key="1">
    <citation type="submission" date="2022-01" db="EMBL/GenBank/DDBJ databases">
        <title>Whole genome-based taxonomy of the Shewanellaceae.</title>
        <authorList>
            <person name="Martin-Rodriguez A.J."/>
        </authorList>
    </citation>
    <scope>NUCLEOTIDE SEQUENCE</scope>
    <source>
        <strain evidence="15">DSM 16422</strain>
    </source>
</reference>
<keyword evidence="16" id="KW-1185">Reference proteome</keyword>
<keyword evidence="4 10" id="KW-0812">Transmembrane</keyword>
<keyword evidence="3 10" id="KW-1134">Transmembrane beta strand</keyword>
<feature type="domain" description="TonB-dependent receptor-like beta-barrel" evidence="13">
    <location>
        <begin position="198"/>
        <end position="606"/>
    </location>
</feature>
<keyword evidence="8 10" id="KW-0472">Membrane</keyword>
<organism evidence="15 16">
    <name type="scientific">Shewanella gaetbuli</name>
    <dbReference type="NCBI Taxonomy" id="220752"/>
    <lineage>
        <taxon>Bacteria</taxon>
        <taxon>Pseudomonadati</taxon>
        <taxon>Pseudomonadota</taxon>
        <taxon>Gammaproteobacteria</taxon>
        <taxon>Alteromonadales</taxon>
        <taxon>Shewanellaceae</taxon>
        <taxon>Shewanella</taxon>
    </lineage>
</organism>
<keyword evidence="7 11" id="KW-0798">TonB box</keyword>
<dbReference type="InterPro" id="IPR037066">
    <property type="entry name" value="Plug_dom_sf"/>
</dbReference>
<evidence type="ECO:0000313" key="15">
    <source>
        <dbReference type="EMBL" id="MCL1142389.1"/>
    </source>
</evidence>
<dbReference type="InterPro" id="IPR036942">
    <property type="entry name" value="Beta-barrel_TonB_sf"/>
</dbReference>
<evidence type="ECO:0000313" key="16">
    <source>
        <dbReference type="Proteomes" id="UP001139333"/>
    </source>
</evidence>
<comment type="similarity">
    <text evidence="10 11">Belongs to the TonB-dependent receptor family.</text>
</comment>
<feature type="chain" id="PRO_5040936218" evidence="12">
    <location>
        <begin position="19"/>
        <end position="634"/>
    </location>
</feature>
<dbReference type="InterPro" id="IPR039426">
    <property type="entry name" value="TonB-dep_rcpt-like"/>
</dbReference>
<dbReference type="Pfam" id="PF00593">
    <property type="entry name" value="TonB_dep_Rec_b-barrel"/>
    <property type="match status" value="1"/>
</dbReference>
<feature type="domain" description="TonB-dependent receptor plug" evidence="14">
    <location>
        <begin position="49"/>
        <end position="158"/>
    </location>
</feature>
<dbReference type="SUPFAM" id="SSF56935">
    <property type="entry name" value="Porins"/>
    <property type="match status" value="1"/>
</dbReference>
<evidence type="ECO:0000256" key="1">
    <source>
        <dbReference type="ARBA" id="ARBA00004571"/>
    </source>
</evidence>
<dbReference type="PANTHER" id="PTHR30069:SF53">
    <property type="entry name" value="COLICIN I RECEPTOR-RELATED"/>
    <property type="match status" value="1"/>
</dbReference>
<dbReference type="InterPro" id="IPR012910">
    <property type="entry name" value="Plug_dom"/>
</dbReference>
<dbReference type="InterPro" id="IPR000531">
    <property type="entry name" value="Beta-barrel_TonB"/>
</dbReference>
<dbReference type="RefSeq" id="WP_248995062.1">
    <property type="nucleotide sequence ID" value="NZ_JAKIKP010000003.1"/>
</dbReference>
<evidence type="ECO:0000256" key="9">
    <source>
        <dbReference type="ARBA" id="ARBA00023237"/>
    </source>
</evidence>
<evidence type="ECO:0000256" key="5">
    <source>
        <dbReference type="ARBA" id="ARBA00022729"/>
    </source>
</evidence>